<dbReference type="EMBL" id="CCKQ01012501">
    <property type="protein sequence ID" value="CDW84124.1"/>
    <property type="molecule type" value="Genomic_DNA"/>
</dbReference>
<organism evidence="2 3">
    <name type="scientific">Stylonychia lemnae</name>
    <name type="common">Ciliate</name>
    <dbReference type="NCBI Taxonomy" id="5949"/>
    <lineage>
        <taxon>Eukaryota</taxon>
        <taxon>Sar</taxon>
        <taxon>Alveolata</taxon>
        <taxon>Ciliophora</taxon>
        <taxon>Intramacronucleata</taxon>
        <taxon>Spirotrichea</taxon>
        <taxon>Stichotrichia</taxon>
        <taxon>Sporadotrichida</taxon>
        <taxon>Oxytrichidae</taxon>
        <taxon>Stylonychinae</taxon>
        <taxon>Stylonychia</taxon>
    </lineage>
</organism>
<feature type="region of interest" description="Disordered" evidence="1">
    <location>
        <begin position="172"/>
        <end position="195"/>
    </location>
</feature>
<name>A0A078APN8_STYLE</name>
<protein>
    <submittedName>
        <fullName evidence="2">Uncharacterized protein</fullName>
    </submittedName>
</protein>
<feature type="region of interest" description="Disordered" evidence="1">
    <location>
        <begin position="98"/>
        <end position="128"/>
    </location>
</feature>
<feature type="compositionally biased region" description="Basic residues" evidence="1">
    <location>
        <begin position="288"/>
        <end position="297"/>
    </location>
</feature>
<dbReference type="AlphaFoldDB" id="A0A078APN8"/>
<feature type="compositionally biased region" description="Low complexity" evidence="1">
    <location>
        <begin position="185"/>
        <end position="194"/>
    </location>
</feature>
<evidence type="ECO:0000313" key="3">
    <source>
        <dbReference type="Proteomes" id="UP000039865"/>
    </source>
</evidence>
<feature type="compositionally biased region" description="Low complexity" evidence="1">
    <location>
        <begin position="270"/>
        <end position="285"/>
    </location>
</feature>
<reference evidence="2 3" key="1">
    <citation type="submission" date="2014-06" db="EMBL/GenBank/DDBJ databases">
        <authorList>
            <person name="Swart Estienne"/>
        </authorList>
    </citation>
    <scope>NUCLEOTIDE SEQUENCE [LARGE SCALE GENOMIC DNA]</scope>
    <source>
        <strain evidence="2 3">130c</strain>
    </source>
</reference>
<sequence length="381" mass="45507">MPRKLRFMITQRIQPCLMQKIMQNLLLKTILAFQDFTKRIMMRNKATSLPAKQMFFTKNLILKREKQQIDQKIANQNQMRMNTNKGQILIRNNTKMIQNHNKNKQKQKDREKREKQQKAEKDDYEKHQTQLQLDAELENINQMIELMKKKKQQLLLTQQVVTFQNNEVQNQSHTQYTDTQEKTTDSSYTYESYTQGVTTSRLDLSKSGTRRKRKGAIKKDPYFNVNLDKLHEALNADDFFFTSKKDIPGLQPNPVHIDIHYWRQQQMIDQVQNDQAAEQQQRSQSPTHPKKKQKRQSSNKDDFNQQQEDFLIDLNVDVNMGKKQEDTFDLQQKQYLESQHPFLVEQQIVEDNDKGLLEQGFQNAEWRKACYQRQKIHQLVK</sequence>
<gene>
    <name evidence="2" type="primary">Contig12186.g13018</name>
    <name evidence="2" type="ORF">STYLEM_13181</name>
</gene>
<keyword evidence="3" id="KW-1185">Reference proteome</keyword>
<feature type="compositionally biased region" description="Basic and acidic residues" evidence="1">
    <location>
        <begin position="106"/>
        <end position="128"/>
    </location>
</feature>
<evidence type="ECO:0000256" key="1">
    <source>
        <dbReference type="SAM" id="MobiDB-lite"/>
    </source>
</evidence>
<feature type="region of interest" description="Disordered" evidence="1">
    <location>
        <begin position="270"/>
        <end position="305"/>
    </location>
</feature>
<dbReference type="Proteomes" id="UP000039865">
    <property type="component" value="Unassembled WGS sequence"/>
</dbReference>
<dbReference type="InParanoid" id="A0A078APN8"/>
<proteinExistence type="predicted"/>
<accession>A0A078APN8</accession>
<evidence type="ECO:0000313" key="2">
    <source>
        <dbReference type="EMBL" id="CDW84124.1"/>
    </source>
</evidence>